<dbReference type="InterPro" id="IPR006202">
    <property type="entry name" value="Neur_chan_lig-bd"/>
</dbReference>
<dbReference type="PRINTS" id="PR00252">
    <property type="entry name" value="NRIONCHANNEL"/>
</dbReference>
<dbReference type="KEGG" id="hro:HELRODRAFT_66967"/>
<dbReference type="GO" id="GO:0098662">
    <property type="term" value="P:inorganic cation transmembrane transport"/>
    <property type="evidence" value="ECO:0000318"/>
    <property type="project" value="GO_Central"/>
</dbReference>
<dbReference type="SUPFAM" id="SSF90112">
    <property type="entry name" value="Neurotransmitter-gated ion-channel transmembrane pore"/>
    <property type="match status" value="1"/>
</dbReference>
<evidence type="ECO:0000256" key="1">
    <source>
        <dbReference type="ARBA" id="ARBA00004141"/>
    </source>
</evidence>
<evidence type="ECO:0000259" key="7">
    <source>
        <dbReference type="Pfam" id="PF02932"/>
    </source>
</evidence>
<dbReference type="AlphaFoldDB" id="T1FYU1"/>
<dbReference type="Pfam" id="PF02932">
    <property type="entry name" value="Neur_chan_memb"/>
    <property type="match status" value="1"/>
</dbReference>
<feature type="transmembrane region" description="Helical" evidence="5">
    <location>
        <begin position="106"/>
        <end position="128"/>
    </location>
</feature>
<dbReference type="InParanoid" id="T1FYU1"/>
<dbReference type="EMBL" id="AMQM01001141">
    <property type="status" value="NOT_ANNOTATED_CDS"/>
    <property type="molecule type" value="Genomic_DNA"/>
</dbReference>
<evidence type="ECO:0000256" key="5">
    <source>
        <dbReference type="RuleBase" id="RU000687"/>
    </source>
</evidence>
<dbReference type="InterPro" id="IPR006029">
    <property type="entry name" value="Neurotrans-gated_channel_TM"/>
</dbReference>
<dbReference type="SUPFAM" id="SSF63712">
    <property type="entry name" value="Nicotinic receptor ligand binding domain-like"/>
    <property type="match status" value="1"/>
</dbReference>
<evidence type="ECO:0000313" key="10">
    <source>
        <dbReference type="Proteomes" id="UP000015101"/>
    </source>
</evidence>
<feature type="domain" description="Neurotransmitter-gated ion-channel transmembrane" evidence="7">
    <location>
        <begin position="111"/>
        <end position="202"/>
    </location>
</feature>
<dbReference type="InterPro" id="IPR036719">
    <property type="entry name" value="Neuro-gated_channel_TM_sf"/>
</dbReference>
<keyword evidence="5" id="KW-0813">Transport</keyword>
<comment type="subcellular location">
    <subcellularLocation>
        <location evidence="1">Membrane</location>
        <topology evidence="1">Multi-pass membrane protein</topology>
    </subcellularLocation>
</comment>
<keyword evidence="10" id="KW-1185">Reference proteome</keyword>
<evidence type="ECO:0000259" key="6">
    <source>
        <dbReference type="Pfam" id="PF02931"/>
    </source>
</evidence>
<reference evidence="9" key="3">
    <citation type="submission" date="2015-06" db="UniProtKB">
        <authorList>
            <consortium name="EnsemblMetazoa"/>
        </authorList>
    </citation>
    <scope>IDENTIFICATION</scope>
</reference>
<dbReference type="GeneID" id="20213989"/>
<dbReference type="EnsemblMetazoa" id="HelroT66967">
    <property type="protein sequence ID" value="HelroP66967"/>
    <property type="gene ID" value="HelroG66967"/>
</dbReference>
<evidence type="ECO:0000313" key="9">
    <source>
        <dbReference type="EnsemblMetazoa" id="HelroP66967"/>
    </source>
</evidence>
<accession>T1FYU1</accession>
<dbReference type="CDD" id="cd19051">
    <property type="entry name" value="LGIC_TM_cation"/>
    <property type="match status" value="1"/>
</dbReference>
<dbReference type="GO" id="GO:0034220">
    <property type="term" value="P:monoatomic ion transmembrane transport"/>
    <property type="evidence" value="ECO:0000318"/>
    <property type="project" value="GO_Central"/>
</dbReference>
<dbReference type="CTD" id="20213989"/>
<comment type="similarity">
    <text evidence="5">Belongs to the ligand-gated ion channel (TC 1.A.9) family.</text>
</comment>
<dbReference type="InterPro" id="IPR006201">
    <property type="entry name" value="Neur_channel"/>
</dbReference>
<dbReference type="GO" id="GO:0007268">
    <property type="term" value="P:chemical synaptic transmission"/>
    <property type="evidence" value="ECO:0000318"/>
    <property type="project" value="GO_Central"/>
</dbReference>
<feature type="transmembrane region" description="Helical" evidence="5">
    <location>
        <begin position="164"/>
        <end position="191"/>
    </location>
</feature>
<keyword evidence="5" id="KW-0407">Ion channel</keyword>
<dbReference type="EMBL" id="KB097143">
    <property type="protein sequence ID" value="ESN99178.1"/>
    <property type="molecule type" value="Genomic_DNA"/>
</dbReference>
<evidence type="ECO:0008006" key="11">
    <source>
        <dbReference type="Google" id="ProtNLM"/>
    </source>
</evidence>
<dbReference type="GO" id="GO:0045202">
    <property type="term" value="C:synapse"/>
    <property type="evidence" value="ECO:0000318"/>
    <property type="project" value="GO_Central"/>
</dbReference>
<dbReference type="eggNOG" id="KOG3645">
    <property type="taxonomic scope" value="Eukaryota"/>
</dbReference>
<dbReference type="Gene3D" id="1.20.58.390">
    <property type="entry name" value="Neurotransmitter-gated ion-channel transmembrane domain"/>
    <property type="match status" value="1"/>
</dbReference>
<dbReference type="Gene3D" id="2.70.170.10">
    <property type="entry name" value="Neurotransmitter-gated ion-channel ligand-binding domain"/>
    <property type="match status" value="1"/>
</dbReference>
<evidence type="ECO:0000313" key="8">
    <source>
        <dbReference type="EMBL" id="ESN99178.1"/>
    </source>
</evidence>
<dbReference type="GO" id="GO:0005886">
    <property type="term" value="C:plasma membrane"/>
    <property type="evidence" value="ECO:0000318"/>
    <property type="project" value="GO_Central"/>
</dbReference>
<keyword evidence="3 5" id="KW-1133">Transmembrane helix</keyword>
<dbReference type="RefSeq" id="XP_009022503.1">
    <property type="nucleotide sequence ID" value="XM_009024255.1"/>
</dbReference>
<dbReference type="OrthoDB" id="6270741at2759"/>
<evidence type="ECO:0000256" key="2">
    <source>
        <dbReference type="ARBA" id="ARBA00022692"/>
    </source>
</evidence>
<dbReference type="PANTHER" id="PTHR18945">
    <property type="entry name" value="NEUROTRANSMITTER GATED ION CHANNEL"/>
    <property type="match status" value="1"/>
</dbReference>
<reference evidence="10" key="1">
    <citation type="submission" date="2012-12" db="EMBL/GenBank/DDBJ databases">
        <authorList>
            <person name="Hellsten U."/>
            <person name="Grimwood J."/>
            <person name="Chapman J.A."/>
            <person name="Shapiro H."/>
            <person name="Aerts A."/>
            <person name="Otillar R.P."/>
            <person name="Terry A.Y."/>
            <person name="Boore J.L."/>
            <person name="Simakov O."/>
            <person name="Marletaz F."/>
            <person name="Cho S.-J."/>
            <person name="Edsinger-Gonzales E."/>
            <person name="Havlak P."/>
            <person name="Kuo D.-H."/>
            <person name="Larsson T."/>
            <person name="Lv J."/>
            <person name="Arendt D."/>
            <person name="Savage R."/>
            <person name="Osoegawa K."/>
            <person name="de Jong P."/>
            <person name="Lindberg D.R."/>
            <person name="Seaver E.C."/>
            <person name="Weisblat D.A."/>
            <person name="Putnam N.H."/>
            <person name="Grigoriev I.V."/>
            <person name="Rokhsar D.S."/>
        </authorList>
    </citation>
    <scope>NUCLEOTIDE SEQUENCE</scope>
</reference>
<proteinExistence type="inferred from homology"/>
<evidence type="ECO:0000256" key="4">
    <source>
        <dbReference type="ARBA" id="ARBA00023136"/>
    </source>
</evidence>
<dbReference type="GO" id="GO:0042391">
    <property type="term" value="P:regulation of membrane potential"/>
    <property type="evidence" value="ECO:0000318"/>
    <property type="project" value="GO_Central"/>
</dbReference>
<dbReference type="GO" id="GO:0043005">
    <property type="term" value="C:neuron projection"/>
    <property type="evidence" value="ECO:0000318"/>
    <property type="project" value="GO_Central"/>
</dbReference>
<dbReference type="GO" id="GO:0005892">
    <property type="term" value="C:acetylcholine-gated channel complex"/>
    <property type="evidence" value="ECO:0000318"/>
    <property type="project" value="GO_Central"/>
</dbReference>
<dbReference type="GO" id="GO:0022848">
    <property type="term" value="F:acetylcholine-gated monoatomic cation-selective channel activity"/>
    <property type="evidence" value="ECO:0000318"/>
    <property type="project" value="GO_Central"/>
</dbReference>
<keyword evidence="4 5" id="KW-0472">Membrane</keyword>
<dbReference type="STRING" id="6412.T1FYU1"/>
<evidence type="ECO:0000256" key="3">
    <source>
        <dbReference type="ARBA" id="ARBA00022989"/>
    </source>
</evidence>
<protein>
    <recommendedName>
        <fullName evidence="11">Neurotransmitter-gated ion-channel ligand-binding domain-containing protein</fullName>
    </recommendedName>
</protein>
<sequence length="237" mass="27320">RAVIQHDGSIHWEPGGVFKTICEIDITYYPFDEQCCTITFGAWSYHTSKMNLTNSIDKVNLESLERNGEWDIFRTVALRREVNTTTSNERVANVEFRIFMRRRYTFYILNVIVPSLMTSIILLSVFFSTPAQKVQIGVVVLLSFRILLLNVTDSIPKTSEHIPLLGVYLTLTMGITTLSMVLTVYVLNLYAVTDRPVPRWAEELWRKVAEIVDRMFFWIFLIAIAASTLYLLHPCVV</sequence>
<gene>
    <name evidence="9" type="primary">20213989</name>
    <name evidence="8" type="ORF">HELRODRAFT_66967</name>
</gene>
<dbReference type="OMA" id="ICEIDIT"/>
<dbReference type="InterPro" id="IPR018000">
    <property type="entry name" value="Neurotransmitter_ion_chnl_CS"/>
</dbReference>
<feature type="transmembrane region" description="Helical" evidence="5">
    <location>
        <begin position="134"/>
        <end position="152"/>
    </location>
</feature>
<dbReference type="InterPro" id="IPR038050">
    <property type="entry name" value="Neuro_actylchol_rec"/>
</dbReference>
<dbReference type="Proteomes" id="UP000015101">
    <property type="component" value="Unassembled WGS sequence"/>
</dbReference>
<keyword evidence="5" id="KW-0406">Ion transport</keyword>
<dbReference type="GO" id="GO:0098794">
    <property type="term" value="C:postsynapse"/>
    <property type="evidence" value="ECO:0007669"/>
    <property type="project" value="GOC"/>
</dbReference>
<feature type="transmembrane region" description="Helical" evidence="5">
    <location>
        <begin position="211"/>
        <end position="232"/>
    </location>
</feature>
<feature type="domain" description="Neurotransmitter-gated ion-channel ligand-binding" evidence="6">
    <location>
        <begin position="2"/>
        <end position="104"/>
    </location>
</feature>
<dbReference type="HOGENOM" id="CLU_1082915_0_0_1"/>
<organism evidence="9 10">
    <name type="scientific">Helobdella robusta</name>
    <name type="common">Californian leech</name>
    <dbReference type="NCBI Taxonomy" id="6412"/>
    <lineage>
        <taxon>Eukaryota</taxon>
        <taxon>Metazoa</taxon>
        <taxon>Spiralia</taxon>
        <taxon>Lophotrochozoa</taxon>
        <taxon>Annelida</taxon>
        <taxon>Clitellata</taxon>
        <taxon>Hirudinea</taxon>
        <taxon>Rhynchobdellida</taxon>
        <taxon>Glossiphoniidae</taxon>
        <taxon>Helobdella</taxon>
    </lineage>
</organism>
<dbReference type="InterPro" id="IPR036734">
    <property type="entry name" value="Neur_chan_lig-bd_sf"/>
</dbReference>
<dbReference type="GO" id="GO:0004888">
    <property type="term" value="F:transmembrane signaling receptor activity"/>
    <property type="evidence" value="ECO:0007669"/>
    <property type="project" value="InterPro"/>
</dbReference>
<keyword evidence="2 5" id="KW-0812">Transmembrane</keyword>
<reference evidence="8 10" key="2">
    <citation type="journal article" date="2013" name="Nature">
        <title>Insights into bilaterian evolution from three spiralian genomes.</title>
        <authorList>
            <person name="Simakov O."/>
            <person name="Marletaz F."/>
            <person name="Cho S.J."/>
            <person name="Edsinger-Gonzales E."/>
            <person name="Havlak P."/>
            <person name="Hellsten U."/>
            <person name="Kuo D.H."/>
            <person name="Larsson T."/>
            <person name="Lv J."/>
            <person name="Arendt D."/>
            <person name="Savage R."/>
            <person name="Osoegawa K."/>
            <person name="de Jong P."/>
            <person name="Grimwood J."/>
            <person name="Chapman J.A."/>
            <person name="Shapiro H."/>
            <person name="Aerts A."/>
            <person name="Otillar R.P."/>
            <person name="Terry A.Y."/>
            <person name="Boore J.L."/>
            <person name="Grigoriev I.V."/>
            <person name="Lindberg D.R."/>
            <person name="Seaver E.C."/>
            <person name="Weisblat D.A."/>
            <person name="Putnam N.H."/>
            <person name="Rokhsar D.S."/>
        </authorList>
    </citation>
    <scope>NUCLEOTIDE SEQUENCE</scope>
</reference>
<dbReference type="PROSITE" id="PS00236">
    <property type="entry name" value="NEUROTR_ION_CHANNEL"/>
    <property type="match status" value="1"/>
</dbReference>
<name>T1FYU1_HELRO</name>
<dbReference type="Pfam" id="PF02931">
    <property type="entry name" value="Neur_chan_LBD"/>
    <property type="match status" value="1"/>
</dbReference>